<reference evidence="2 3" key="1">
    <citation type="submission" date="2010-06" db="EMBL/GenBank/DDBJ databases">
        <title>Complete sequence of chromosome of Nitrosococcus watsoni C-113.</title>
        <authorList>
            <consortium name="US DOE Joint Genome Institute"/>
            <person name="Lucas S."/>
            <person name="Copeland A."/>
            <person name="Lapidus A."/>
            <person name="Cheng J.-F."/>
            <person name="Bruce D."/>
            <person name="Goodwin L."/>
            <person name="Pitluck S."/>
            <person name="Malfatti S.A."/>
            <person name="Chain P.S.G."/>
            <person name="Land M."/>
            <person name="Hauser L."/>
            <person name="Kyrpides N."/>
            <person name="Ivanova N."/>
            <person name="Cambell M.A."/>
            <person name="Heidelberg J.F."/>
            <person name="Klotz M.G."/>
            <person name="Woyke T."/>
        </authorList>
    </citation>
    <scope>NUCLEOTIDE SEQUENCE [LARGE SCALE GENOMIC DNA]</scope>
    <source>
        <strain evidence="2 3">C-113</strain>
    </source>
</reference>
<dbReference type="STRING" id="105559.Nwat_0200"/>
<dbReference type="GO" id="GO:0009035">
    <property type="term" value="F:type I site-specific deoxyribonuclease activity"/>
    <property type="evidence" value="ECO:0007669"/>
    <property type="project" value="UniProtKB-EC"/>
</dbReference>
<dbReference type="InterPro" id="IPR007409">
    <property type="entry name" value="Restrct_endonuc_type1_HsdR_N"/>
</dbReference>
<dbReference type="EMBL" id="CP002086">
    <property type="protein sequence ID" value="ADJ27172.1"/>
    <property type="molecule type" value="Genomic_DNA"/>
</dbReference>
<name>D8K8W2_NITWC</name>
<dbReference type="Pfam" id="PF04313">
    <property type="entry name" value="HSDR_N"/>
    <property type="match status" value="1"/>
</dbReference>
<dbReference type="RefSeq" id="WP_013219284.1">
    <property type="nucleotide sequence ID" value="NC_014315.1"/>
</dbReference>
<evidence type="ECO:0000259" key="1">
    <source>
        <dbReference type="PROSITE" id="PS51192"/>
    </source>
</evidence>
<dbReference type="Gene3D" id="3.90.1570.50">
    <property type="match status" value="1"/>
</dbReference>
<dbReference type="InterPro" id="IPR014001">
    <property type="entry name" value="Helicase_ATP-bd"/>
</dbReference>
<organism evidence="2 3">
    <name type="scientific">Nitrosococcus watsoni (strain C-113)</name>
    <dbReference type="NCBI Taxonomy" id="105559"/>
    <lineage>
        <taxon>Bacteria</taxon>
        <taxon>Pseudomonadati</taxon>
        <taxon>Pseudomonadota</taxon>
        <taxon>Gammaproteobacteria</taxon>
        <taxon>Chromatiales</taxon>
        <taxon>Chromatiaceae</taxon>
        <taxon>Nitrosococcus</taxon>
    </lineage>
</organism>
<dbReference type="PANTHER" id="PTHR42927">
    <property type="entry name" value="HELICASE SUPERFAMILY 1 AND 2 DOMAIN-CONTAINING PROTEIN"/>
    <property type="match status" value="1"/>
</dbReference>
<dbReference type="HOGENOM" id="CLU_010804_0_0_6"/>
<dbReference type="InterPro" id="IPR040980">
    <property type="entry name" value="SWI2_SNF2"/>
</dbReference>
<dbReference type="SMART" id="SM00487">
    <property type="entry name" value="DEXDc"/>
    <property type="match status" value="1"/>
</dbReference>
<evidence type="ECO:0000313" key="2">
    <source>
        <dbReference type="EMBL" id="ADJ27172.1"/>
    </source>
</evidence>
<dbReference type="CDD" id="cd22332">
    <property type="entry name" value="HsdR_N"/>
    <property type="match status" value="1"/>
</dbReference>
<dbReference type="KEGG" id="nwa:Nwat_0200"/>
<accession>D8K8W2</accession>
<dbReference type="GO" id="GO:0003677">
    <property type="term" value="F:DNA binding"/>
    <property type="evidence" value="ECO:0007669"/>
    <property type="project" value="UniProtKB-KW"/>
</dbReference>
<dbReference type="SUPFAM" id="SSF52540">
    <property type="entry name" value="P-loop containing nucleoside triphosphate hydrolases"/>
    <property type="match status" value="1"/>
</dbReference>
<dbReference type="InterPro" id="IPR027417">
    <property type="entry name" value="P-loop_NTPase"/>
</dbReference>
<sequence>MKSTDTSEKGLESTIVASLVEEAGYVQGDPQDFDREHAVDRAKLVQFLAATQPDTFENLGIEQDSPKRTQFLHRLQGEIAKRGVIDVLRGGLKHGPAHIDLFYGTPTPGNVKAAERFAANLFSVTRQLRYSRVGTALSLDLAVFINGLPIATFELKNKLTKQTVLDAVQQYQRDRDPKEPLFQFGRCVVHFAMDDHEVRMCTHLKGKGSWFLPFNKGYNDGAGNPPNPHGLATDYLWKEILTKEGLVDILENYAQVVEEKDEKTGKKKDKQIFPRYHQLKVVRRLLAHARKSGVGKRYLIQHSAGSGKSNSIAWLAHQLVGLEQGGRALFDSVIVVTDRRVLDKQIRDTIKQFVQVSATVGHAEHSGDLRKFLKVGKKIIITTVQKFPFILDEIGDEHRGAKFAIVIDEAHSSQGGKTTAAMNRVLEETAPYGDEMASVEDKINQIMESRKMVTNASYFAFTATPKNKTLEIFGEPDPQPDGTVKHSPFHSYTMKQAIQEGFILDVLKHYTPVESYYQLVKAVEDDPLFDANKAQKELRRYVESHAHAVRAKAEIMVDHFHAQVIGHRKIGGQARAMVVTHGIERAIQYFHAFKDYLKERKSPYAPIVAFSGEHDDPAWSGGGRLQGAPQYGGKKVTEAALNGFPGSQIPDKIQQDPYRFLIVADKYQTGYDEPLLHTLYVDKALSGIKAVQTLSRLNRAHPQKHDTFVLDFCNDSDTIQQSFEPYYRATLLSDETDPNKLHDLKSDLDDYQVYSQAQIDDLVGRYLSGADRDQLDPILDVCATTYNADLDEDGQVDFKGKAKSFVRTYGFLASILPYSNAGWEKLSILLNFLIPKLPAPREEDLSWGILETVDMDSYRVEARSSLKIGLADQEVEIGPVPTSGGGRKSEPELDQLSNIIKAFNDQFGNIEWKDADKIRKVIAEEILIKVSMDLAYQNAMKNNDKKTARIEHDAALQRVMIDLLADHTELYKQFSDNPSFKKWLGDTIFGATYQNAP</sequence>
<feature type="domain" description="Helicase ATP-binding" evidence="1">
    <location>
        <begin position="289"/>
        <end position="483"/>
    </location>
</feature>
<dbReference type="Gene3D" id="3.40.50.300">
    <property type="entry name" value="P-loop containing nucleotide triphosphate hydrolases"/>
    <property type="match status" value="3"/>
</dbReference>
<dbReference type="InterPro" id="IPR055180">
    <property type="entry name" value="HsdR_RecA-like_helicase_dom_2"/>
</dbReference>
<protein>
    <recommendedName>
        <fullName evidence="1">Helicase ATP-binding domain-containing protein</fullName>
    </recommendedName>
</protein>
<proteinExistence type="predicted"/>
<dbReference type="REBASE" id="26856">
    <property type="entry name" value="NwaCORF196P"/>
</dbReference>
<dbReference type="Pfam" id="PF18766">
    <property type="entry name" value="SWI2_SNF2"/>
    <property type="match status" value="1"/>
</dbReference>
<dbReference type="GO" id="GO:0009307">
    <property type="term" value="P:DNA restriction-modification system"/>
    <property type="evidence" value="ECO:0007669"/>
    <property type="project" value="UniProtKB-KW"/>
</dbReference>
<dbReference type="OrthoDB" id="9758243at2"/>
<dbReference type="Pfam" id="PF22679">
    <property type="entry name" value="T1R_D3-like"/>
    <property type="match status" value="1"/>
</dbReference>
<keyword evidence="3" id="KW-1185">Reference proteome</keyword>
<dbReference type="eggNOG" id="COG0610">
    <property type="taxonomic scope" value="Bacteria"/>
</dbReference>
<dbReference type="PROSITE" id="PS51192">
    <property type="entry name" value="HELICASE_ATP_BIND_1"/>
    <property type="match status" value="1"/>
</dbReference>
<dbReference type="AlphaFoldDB" id="D8K8W2"/>
<evidence type="ECO:0000313" key="3">
    <source>
        <dbReference type="Proteomes" id="UP000000393"/>
    </source>
</evidence>
<dbReference type="PANTHER" id="PTHR42927:SF1">
    <property type="entry name" value="HELICASE SUPERFAMILY 1 AND 2 DOMAIN-CONTAINING PROTEIN"/>
    <property type="match status" value="1"/>
</dbReference>
<dbReference type="Proteomes" id="UP000000393">
    <property type="component" value="Chromosome"/>
</dbReference>
<dbReference type="GO" id="GO:0005524">
    <property type="term" value="F:ATP binding"/>
    <property type="evidence" value="ECO:0007669"/>
    <property type="project" value="UniProtKB-KW"/>
</dbReference>
<gene>
    <name evidence="2" type="ordered locus">Nwat_0200</name>
</gene>